<feature type="site" description="Transition state stabilizer" evidence="17">
    <location>
        <position position="400"/>
    </location>
</feature>
<dbReference type="EMBL" id="CP048711">
    <property type="protein sequence ID" value="QIB67205.1"/>
    <property type="molecule type" value="Genomic_DNA"/>
</dbReference>
<dbReference type="GO" id="GO:0005737">
    <property type="term" value="C:cytoplasm"/>
    <property type="evidence" value="ECO:0007669"/>
    <property type="project" value="UniProtKB-SubCell"/>
</dbReference>
<keyword evidence="6" id="KW-0963">Cytoplasm</keyword>
<keyword evidence="7 14" id="KW-0378">Hydrolase</keyword>
<feature type="binding site" evidence="16">
    <location>
        <begin position="399"/>
        <end position="404"/>
    </location>
    <ligand>
        <name>substrate</name>
    </ligand>
</feature>
<comment type="similarity">
    <text evidence="3 14">Belongs to the glycosyl hydrolase 13 family.</text>
</comment>
<dbReference type="EC" id="3.2.1.141" evidence="4 13"/>
<name>A0A6C0U9A5_9GAMM</name>
<dbReference type="SUPFAM" id="SSF51445">
    <property type="entry name" value="(Trans)glycosidases"/>
    <property type="match status" value="1"/>
</dbReference>
<evidence type="ECO:0000256" key="17">
    <source>
        <dbReference type="PIRSR" id="PIRSR006337-3"/>
    </source>
</evidence>
<feature type="domain" description="Glycosyl hydrolase family 13 catalytic" evidence="18">
    <location>
        <begin position="96"/>
        <end position="467"/>
    </location>
</feature>
<dbReference type="AlphaFoldDB" id="A0A6C0U9A5"/>
<keyword evidence="20" id="KW-1185">Reference proteome</keyword>
<sequence>MKRQHLMPFGCETAADNSTLFRLWAPAMTELAIEYTTPQGDLRSAPMDAASDGWFHARIDECGAGSLYRFVLDNGMRVPDPASRYQPDGVHGPSEVIVPGSFAWRDGHWRGRPWEEAVIYELHPGCFSPEAGYRGVIQRLDHLLELGVTALELMPVSQAPGRRNWGYDGSYPYAPSCIYGRPEDLKHLAQAAHERGLMVLLDVVYNHFGPEGNYLHAYAPDFFTDRYHTPWGQAINLDGAGSGTVREFFIHNALYWLTEYHLDGLRLDAVHALHDSSAPDFLEELASRVRALTGSERHVHLVLENDHNAAHYLQSGHDVRPGYDAQWNDDMHHCMHLLLTGESNGYYQDYADNSLRRLGRCLAEGFAYQGEYSPYRRSCRGEASNHLPPSAFVAFMQNHDQIGNRACGDRLSVLAPAAPRQALTSILLLAPSPPLLFMGEEWATRRPFLYFCDFDHELAEAVRDGRREEFSHFPEFAAGDTSQQIPDPNAPATYQASCLDWSELTQPDHQHWLAYYQQLLALRHQHLLPVLAALNRGTARVLADDRYLQVEWRSGAMRWSLLANLADAAIEVDADGLTPDQPLFASNSLQPQGSRWLAPPWHTSWYLHCADHGEPARDIPMAKRETGNGDSTHE</sequence>
<keyword evidence="8" id="KW-0119">Carbohydrate metabolism</keyword>
<dbReference type="InterPro" id="IPR012768">
    <property type="entry name" value="Trehalose_TreZ"/>
</dbReference>
<evidence type="ECO:0000256" key="5">
    <source>
        <dbReference type="ARBA" id="ARBA00015938"/>
    </source>
</evidence>
<accession>A0A6C0U9A5</accession>
<evidence type="ECO:0000259" key="18">
    <source>
        <dbReference type="SMART" id="SM00642"/>
    </source>
</evidence>
<evidence type="ECO:0000256" key="9">
    <source>
        <dbReference type="ARBA" id="ARBA00023295"/>
    </source>
</evidence>
<feature type="binding site" evidence="16">
    <location>
        <begin position="266"/>
        <end position="271"/>
    </location>
    <ligand>
        <name>substrate</name>
    </ligand>
</feature>
<dbReference type="Pfam" id="PF02922">
    <property type="entry name" value="CBM_48"/>
    <property type="match status" value="1"/>
</dbReference>
<dbReference type="InterPro" id="IPR013783">
    <property type="entry name" value="Ig-like_fold"/>
</dbReference>
<protein>
    <recommendedName>
        <fullName evidence="5 13">Malto-oligosyltrehalose trehalohydrolase</fullName>
        <shortName evidence="14">MTHase</shortName>
        <ecNumber evidence="4 13">3.2.1.141</ecNumber>
    </recommendedName>
    <alternativeName>
        <fullName evidence="11 14">4-alpha-D-((1-&gt;4)-alpha-D-glucano)trehalose trehalohydrolase</fullName>
    </alternativeName>
    <alternativeName>
        <fullName evidence="10 14">Maltooligosyl trehalose trehalohydrolase</fullName>
    </alternativeName>
</protein>
<evidence type="ECO:0000256" key="1">
    <source>
        <dbReference type="ARBA" id="ARBA00004496"/>
    </source>
</evidence>
<dbReference type="PIRSF" id="PIRSF006337">
    <property type="entry name" value="Trehalose_TreZ"/>
    <property type="match status" value="1"/>
</dbReference>
<evidence type="ECO:0000256" key="12">
    <source>
        <dbReference type="ARBA" id="ARBA00034013"/>
    </source>
</evidence>
<dbReference type="PANTHER" id="PTHR43651">
    <property type="entry name" value="1,4-ALPHA-GLUCAN-BRANCHING ENZYME"/>
    <property type="match status" value="1"/>
</dbReference>
<comment type="pathway">
    <text evidence="2 14">Glycan biosynthesis; trehalose biosynthesis.</text>
</comment>
<comment type="subcellular location">
    <subcellularLocation>
        <location evidence="1 15">Cytoplasm</location>
    </subcellularLocation>
</comment>
<dbReference type="KEGG" id="kim:G3T16_19125"/>
<dbReference type="PANTHER" id="PTHR43651:SF11">
    <property type="entry name" value="MALTO-OLIGOSYLTREHALOSE TREHALOHYDROLASE"/>
    <property type="match status" value="1"/>
</dbReference>
<dbReference type="Pfam" id="PF00128">
    <property type="entry name" value="Alpha-amylase"/>
    <property type="match status" value="1"/>
</dbReference>
<dbReference type="InterPro" id="IPR044901">
    <property type="entry name" value="Trehalose_TreZ_E-set_sf"/>
</dbReference>
<dbReference type="SUPFAM" id="SSF81296">
    <property type="entry name" value="E set domains"/>
    <property type="match status" value="1"/>
</dbReference>
<dbReference type="InterPro" id="IPR017853">
    <property type="entry name" value="GH"/>
</dbReference>
<evidence type="ECO:0000256" key="4">
    <source>
        <dbReference type="ARBA" id="ARBA00012268"/>
    </source>
</evidence>
<dbReference type="InterPro" id="IPR014756">
    <property type="entry name" value="Ig_E-set"/>
</dbReference>
<dbReference type="UniPathway" id="UPA00299"/>
<organism evidence="19 20">
    <name type="scientific">Kineobactrum salinum</name>
    <dbReference type="NCBI Taxonomy" id="2708301"/>
    <lineage>
        <taxon>Bacteria</taxon>
        <taxon>Pseudomonadati</taxon>
        <taxon>Pseudomonadota</taxon>
        <taxon>Gammaproteobacteria</taxon>
        <taxon>Cellvibrionales</taxon>
        <taxon>Halieaceae</taxon>
        <taxon>Kineobactrum</taxon>
    </lineage>
</organism>
<evidence type="ECO:0000256" key="15">
    <source>
        <dbReference type="PIRSR" id="PIRSR006337-1"/>
    </source>
</evidence>
<dbReference type="GO" id="GO:0033942">
    <property type="term" value="F:4-alpha-D-(1-&gt;4)-alpha-D-glucanotrehalose trehalohydrolase activity"/>
    <property type="evidence" value="ECO:0007669"/>
    <property type="project" value="UniProtKB-EC"/>
</dbReference>
<evidence type="ECO:0000256" key="7">
    <source>
        <dbReference type="ARBA" id="ARBA00022801"/>
    </source>
</evidence>
<proteinExistence type="inferred from homology"/>
<feature type="active site" description="Proton donor" evidence="15">
    <location>
        <position position="304"/>
    </location>
</feature>
<feature type="binding site" evidence="16">
    <location>
        <begin position="329"/>
        <end position="333"/>
    </location>
    <ligand>
        <name>substrate</name>
    </ligand>
</feature>
<dbReference type="Gene3D" id="1.10.10.760">
    <property type="entry name" value="E-set domains of sugar-utilizing enzymes"/>
    <property type="match status" value="1"/>
</dbReference>
<dbReference type="InterPro" id="IPR006047">
    <property type="entry name" value="GH13_cat_dom"/>
</dbReference>
<evidence type="ECO:0000256" key="16">
    <source>
        <dbReference type="PIRSR" id="PIRSR006337-2"/>
    </source>
</evidence>
<dbReference type="CDD" id="cd11325">
    <property type="entry name" value="AmyAc_GTHase"/>
    <property type="match status" value="1"/>
</dbReference>
<evidence type="ECO:0000256" key="11">
    <source>
        <dbReference type="ARBA" id="ARBA00033284"/>
    </source>
</evidence>
<dbReference type="InterPro" id="IPR004193">
    <property type="entry name" value="Glyco_hydro_13_N"/>
</dbReference>
<evidence type="ECO:0000256" key="8">
    <source>
        <dbReference type="ARBA" id="ARBA00023277"/>
    </source>
</evidence>
<dbReference type="NCBIfam" id="TIGR02402">
    <property type="entry name" value="trehalose_TreZ"/>
    <property type="match status" value="1"/>
</dbReference>
<dbReference type="CDD" id="cd02853">
    <property type="entry name" value="E_set_MTHase_like_N"/>
    <property type="match status" value="1"/>
</dbReference>
<keyword evidence="9 14" id="KW-0326">Glycosidase</keyword>
<evidence type="ECO:0000313" key="20">
    <source>
        <dbReference type="Proteomes" id="UP000477680"/>
    </source>
</evidence>
<evidence type="ECO:0000256" key="14">
    <source>
        <dbReference type="PIRNR" id="PIRNR006337"/>
    </source>
</evidence>
<evidence type="ECO:0000256" key="3">
    <source>
        <dbReference type="ARBA" id="ARBA00008061"/>
    </source>
</evidence>
<dbReference type="GO" id="GO:0005992">
    <property type="term" value="P:trehalose biosynthetic process"/>
    <property type="evidence" value="ECO:0007669"/>
    <property type="project" value="UniProtKB-UniRule"/>
</dbReference>
<evidence type="ECO:0000256" key="10">
    <source>
        <dbReference type="ARBA" id="ARBA00032057"/>
    </source>
</evidence>
<gene>
    <name evidence="19" type="primary">treZ</name>
    <name evidence="19" type="ORF">G3T16_19125</name>
</gene>
<comment type="catalytic activity">
    <reaction evidence="12 14">
        <text>hydrolysis of (1-&gt;4)-alpha-D-glucosidic linkage in 4-alpha-D-[(1-&gt;4)-alpha-D-glucanosyl]n trehalose to yield trehalose and (1-&gt;4)-alpha-D-glucan.</text>
        <dbReference type="EC" id="3.2.1.141"/>
    </reaction>
</comment>
<reference evidence="19 20" key="1">
    <citation type="submission" date="2020-02" db="EMBL/GenBank/DDBJ databases">
        <title>Genome sequencing for Kineobactrum sp. M2.</title>
        <authorList>
            <person name="Park S.-J."/>
        </authorList>
    </citation>
    <scope>NUCLEOTIDE SEQUENCE [LARGE SCALE GENOMIC DNA]</scope>
    <source>
        <strain evidence="19 20">M2</strain>
    </source>
</reference>
<evidence type="ECO:0000313" key="19">
    <source>
        <dbReference type="EMBL" id="QIB67205.1"/>
    </source>
</evidence>
<evidence type="ECO:0000256" key="6">
    <source>
        <dbReference type="ARBA" id="ARBA00022490"/>
    </source>
</evidence>
<dbReference type="Gene3D" id="2.60.40.10">
    <property type="entry name" value="Immunoglobulins"/>
    <property type="match status" value="1"/>
</dbReference>
<evidence type="ECO:0000256" key="13">
    <source>
        <dbReference type="NCBIfam" id="TIGR02402"/>
    </source>
</evidence>
<dbReference type="Proteomes" id="UP000477680">
    <property type="component" value="Chromosome"/>
</dbReference>
<dbReference type="SMART" id="SM00642">
    <property type="entry name" value="Aamy"/>
    <property type="match status" value="1"/>
</dbReference>
<feature type="active site" description="Nucleophile" evidence="15">
    <location>
        <position position="268"/>
    </location>
</feature>
<dbReference type="RefSeq" id="WP_163496632.1">
    <property type="nucleotide sequence ID" value="NZ_CP048711.1"/>
</dbReference>
<dbReference type="Gene3D" id="3.20.20.80">
    <property type="entry name" value="Glycosidases"/>
    <property type="match status" value="1"/>
</dbReference>
<evidence type="ECO:0000256" key="2">
    <source>
        <dbReference type="ARBA" id="ARBA00005199"/>
    </source>
</evidence>